<dbReference type="AlphaFoldDB" id="A0A4Q1THJ1"/>
<reference evidence="2 3" key="1">
    <citation type="submission" date="2017-01" db="EMBL/GenBank/DDBJ databases">
        <title>Lactobacillus chiayiensis sp. nov., a lactic acid bacterium isolated from compost.</title>
        <authorList>
            <person name="Huang C.-H."/>
        </authorList>
    </citation>
    <scope>NUCLEOTIDE SEQUENCE [LARGE SCALE GENOMIC DNA]</scope>
    <source>
        <strain evidence="3">chh01</strain>
    </source>
</reference>
<evidence type="ECO:0000313" key="2">
    <source>
        <dbReference type="EMBL" id="RXT17754.1"/>
    </source>
</evidence>
<keyword evidence="2" id="KW-0238">DNA-binding</keyword>
<accession>A0A4Q1THJ1</accession>
<evidence type="ECO:0000259" key="1">
    <source>
        <dbReference type="SMART" id="SM00635"/>
    </source>
</evidence>
<dbReference type="Pfam" id="PF02368">
    <property type="entry name" value="Big_2"/>
    <property type="match status" value="1"/>
</dbReference>
<sequence>MNLAVGASTALKVQINPADAANKQVTFKTSDSSIATVSSDGTVTGVKVGSATVTATTDDGGKTATATVTVA</sequence>
<dbReference type="Proteomes" id="UP000290475">
    <property type="component" value="Unassembled WGS sequence"/>
</dbReference>
<dbReference type="Gene3D" id="2.60.40.1080">
    <property type="match status" value="1"/>
</dbReference>
<gene>
    <name evidence="2" type="ORF">BVJ53_14260</name>
</gene>
<dbReference type="SUPFAM" id="SSF49373">
    <property type="entry name" value="Invasin/intimin cell-adhesion fragments"/>
    <property type="match status" value="1"/>
</dbReference>
<dbReference type="GO" id="GO:0003677">
    <property type="term" value="F:DNA binding"/>
    <property type="evidence" value="ECO:0007669"/>
    <property type="project" value="UniProtKB-KW"/>
</dbReference>
<evidence type="ECO:0000313" key="3">
    <source>
        <dbReference type="Proteomes" id="UP000290475"/>
    </source>
</evidence>
<dbReference type="InterPro" id="IPR008964">
    <property type="entry name" value="Invasin/intimin_cell_adhesion"/>
</dbReference>
<organism evidence="2 3">
    <name type="scientific">Lacticaseibacillus chiayiensis</name>
    <dbReference type="NCBI Taxonomy" id="2100821"/>
    <lineage>
        <taxon>Bacteria</taxon>
        <taxon>Bacillati</taxon>
        <taxon>Bacillota</taxon>
        <taxon>Bacilli</taxon>
        <taxon>Lactobacillales</taxon>
        <taxon>Lactobacillaceae</taxon>
        <taxon>Lacticaseibacillus</taxon>
    </lineage>
</organism>
<feature type="domain" description="BIG2" evidence="1">
    <location>
        <begin position="1"/>
        <end position="67"/>
    </location>
</feature>
<proteinExistence type="predicted"/>
<dbReference type="InterPro" id="IPR003343">
    <property type="entry name" value="Big_2"/>
</dbReference>
<name>A0A4Q1THJ1_9LACO</name>
<dbReference type="SMART" id="SM00635">
    <property type="entry name" value="BID_2"/>
    <property type="match status" value="1"/>
</dbReference>
<comment type="caution">
    <text evidence="2">The sequence shown here is derived from an EMBL/GenBank/DDBJ whole genome shotgun (WGS) entry which is preliminary data.</text>
</comment>
<protein>
    <submittedName>
        <fullName evidence="2">DNA-binding protein</fullName>
    </submittedName>
</protein>
<dbReference type="EMBL" id="MSSM01000065">
    <property type="protein sequence ID" value="RXT17754.1"/>
    <property type="molecule type" value="Genomic_DNA"/>
</dbReference>